<dbReference type="EMBL" id="JACVVK020000141">
    <property type="protein sequence ID" value="KAK7489170.1"/>
    <property type="molecule type" value="Genomic_DNA"/>
</dbReference>
<organism evidence="2 3">
    <name type="scientific">Batillaria attramentaria</name>
    <dbReference type="NCBI Taxonomy" id="370345"/>
    <lineage>
        <taxon>Eukaryota</taxon>
        <taxon>Metazoa</taxon>
        <taxon>Spiralia</taxon>
        <taxon>Lophotrochozoa</taxon>
        <taxon>Mollusca</taxon>
        <taxon>Gastropoda</taxon>
        <taxon>Caenogastropoda</taxon>
        <taxon>Sorbeoconcha</taxon>
        <taxon>Cerithioidea</taxon>
        <taxon>Batillariidae</taxon>
        <taxon>Batillaria</taxon>
    </lineage>
</organism>
<keyword evidence="3" id="KW-1185">Reference proteome</keyword>
<evidence type="ECO:0008006" key="4">
    <source>
        <dbReference type="Google" id="ProtNLM"/>
    </source>
</evidence>
<gene>
    <name evidence="2" type="ORF">BaRGS_00019548</name>
</gene>
<comment type="caution">
    <text evidence="2">The sequence shown here is derived from an EMBL/GenBank/DDBJ whole genome shotgun (WGS) entry which is preliminary data.</text>
</comment>
<dbReference type="Proteomes" id="UP001519460">
    <property type="component" value="Unassembled WGS sequence"/>
</dbReference>
<dbReference type="AlphaFoldDB" id="A0ABD0KQ22"/>
<sequence>MWCTHQQWIKSICNHLYWVAVSTPNADGQLMLEKWCLAVQSPPQQAPAQGSKVPAVPASRPGRRREKQELDKSRSVSSWLVLKSLKSGLKFSGCLTKFNLSLGTKLSAKLTDILESRQMMKDVPMLSTGPRQHTLKGSTRY</sequence>
<protein>
    <recommendedName>
        <fullName evidence="4">Autophagy-related protein 13</fullName>
    </recommendedName>
</protein>
<feature type="region of interest" description="Disordered" evidence="1">
    <location>
        <begin position="42"/>
        <end position="76"/>
    </location>
</feature>
<accession>A0ABD0KQ22</accession>
<reference evidence="2 3" key="1">
    <citation type="journal article" date="2023" name="Sci. Data">
        <title>Genome assembly of the Korean intertidal mud-creeper Batillaria attramentaria.</title>
        <authorList>
            <person name="Patra A.K."/>
            <person name="Ho P.T."/>
            <person name="Jun S."/>
            <person name="Lee S.J."/>
            <person name="Kim Y."/>
            <person name="Won Y.J."/>
        </authorList>
    </citation>
    <scope>NUCLEOTIDE SEQUENCE [LARGE SCALE GENOMIC DNA]</scope>
    <source>
        <strain evidence="2">Wonlab-2016</strain>
    </source>
</reference>
<name>A0ABD0KQ22_9CAEN</name>
<evidence type="ECO:0000313" key="2">
    <source>
        <dbReference type="EMBL" id="KAK7489170.1"/>
    </source>
</evidence>
<proteinExistence type="predicted"/>
<evidence type="ECO:0000313" key="3">
    <source>
        <dbReference type="Proteomes" id="UP001519460"/>
    </source>
</evidence>
<evidence type="ECO:0000256" key="1">
    <source>
        <dbReference type="SAM" id="MobiDB-lite"/>
    </source>
</evidence>